<protein>
    <submittedName>
        <fullName evidence="2">RCG28329</fullName>
    </submittedName>
</protein>
<evidence type="ECO:0000259" key="1">
    <source>
        <dbReference type="Pfam" id="PF00085"/>
    </source>
</evidence>
<dbReference type="AGR" id="RGD:1597712"/>
<dbReference type="SUPFAM" id="SSF52833">
    <property type="entry name" value="Thioredoxin-like"/>
    <property type="match status" value="1"/>
</dbReference>
<reference evidence="2" key="2">
    <citation type="submission" date="2005-07" db="EMBL/GenBank/DDBJ databases">
        <authorList>
            <person name="Mural R.J."/>
            <person name="Li P.W."/>
            <person name="Adams M.D."/>
            <person name="Amanatides P.G."/>
            <person name="Baden-Tillson H."/>
            <person name="Barnstead M."/>
            <person name="Chin S.H."/>
            <person name="Dew I."/>
            <person name="Evans C.A."/>
            <person name="Ferriera S."/>
            <person name="Flanigan M."/>
            <person name="Fosler C."/>
            <person name="Glodek A."/>
            <person name="Gu Z."/>
            <person name="Holt R.A."/>
            <person name="Jennings D."/>
            <person name="Kraft C.L."/>
            <person name="Lu F."/>
            <person name="Nguyen T."/>
            <person name="Nusskern D.R."/>
            <person name="Pfannkoch C.M."/>
            <person name="Sitter C."/>
            <person name="Sutton G.G."/>
            <person name="Venter J.C."/>
            <person name="Wang Z."/>
            <person name="Woodage T."/>
            <person name="Zheng X.H."/>
            <person name="Zhong F."/>
        </authorList>
    </citation>
    <scope>NUCLEOTIDE SEQUENCE</scope>
    <source>
        <strain evidence="2">BN</strain>
    </source>
</reference>
<dbReference type="AlphaFoldDB" id="A6IE44"/>
<dbReference type="PANTHER" id="PTHR45815:SF3">
    <property type="entry name" value="PROTEIN DISULFIDE-ISOMERASE A6"/>
    <property type="match status" value="1"/>
</dbReference>
<sequence>MLTPEWKKAATVLRDVKVRAVDAGRHQSLGDQYGVQGFPTIKIFGASKTKPEYYQGGRTREATVDVALSALHQLLKDCLGRHSSVYCSGKQVKGDSSCKKDMVELTDDTFDYNVLVVKTLVWLDFMFHGVDINLEPEWW</sequence>
<dbReference type="GeneID" id="685171"/>
<dbReference type="KEGG" id="rno:685171"/>
<proteinExistence type="predicted"/>
<dbReference type="OMA" id="CIANIKP"/>
<dbReference type="InterPro" id="IPR036249">
    <property type="entry name" value="Thioredoxin-like_sf"/>
</dbReference>
<dbReference type="Proteomes" id="UP000234681">
    <property type="component" value="Chromosome 4"/>
</dbReference>
<dbReference type="PANTHER" id="PTHR45815">
    <property type="entry name" value="PROTEIN DISULFIDE-ISOMERASE A6"/>
    <property type="match status" value="1"/>
</dbReference>
<name>A6IE44_RAT</name>
<dbReference type="EMBL" id="CH473959">
    <property type="protein sequence ID" value="EDM15131.1"/>
    <property type="molecule type" value="Genomic_DNA"/>
</dbReference>
<evidence type="ECO:0000313" key="3">
    <source>
        <dbReference type="RGD" id="1597712"/>
    </source>
</evidence>
<dbReference type="RefSeq" id="NP_001102929.1">
    <property type="nucleotide sequence ID" value="NM_001109459.1"/>
</dbReference>
<evidence type="ECO:0000313" key="2">
    <source>
        <dbReference type="EMBL" id="EDM15131.1"/>
    </source>
</evidence>
<dbReference type="Pfam" id="PF00085">
    <property type="entry name" value="Thioredoxin"/>
    <property type="match status" value="1"/>
</dbReference>
<gene>
    <name evidence="3" type="primary">Pdia6l1</name>
    <name evidence="3" type="synonym">LOC685171</name>
    <name evidence="2" type="ORF">rCG_28329</name>
</gene>
<dbReference type="SMR" id="A6IE44"/>
<reference evidence="2" key="1">
    <citation type="journal article" date="2005" name="Genome Res.">
        <title>Gene and alternative splicing annotation with AIR.</title>
        <authorList>
            <person name="Florea L."/>
            <person name="Di Francesco V."/>
            <person name="Miller J."/>
            <person name="Turner R."/>
            <person name="Yao A."/>
            <person name="Harris M."/>
            <person name="Walenz B."/>
            <person name="Mobarry C."/>
            <person name="Merkulov G.V."/>
            <person name="Charlab R."/>
            <person name="Dew I."/>
            <person name="Deng Z."/>
            <person name="Istrail S."/>
            <person name="Li P."/>
            <person name="Sutton G."/>
        </authorList>
    </citation>
    <scope>NUCLEOTIDE SEQUENCE</scope>
    <source>
        <strain evidence="2">BN</strain>
    </source>
</reference>
<accession>A6IE44</accession>
<dbReference type="CTD" id="685171"/>
<dbReference type="RGD" id="1597712">
    <property type="gene designation" value="Pdia6l1"/>
</dbReference>
<dbReference type="InterPro" id="IPR013766">
    <property type="entry name" value="Thioredoxin_domain"/>
</dbReference>
<organism evidence="2">
    <name type="scientific">Rattus norvegicus</name>
    <name type="common">Rat</name>
    <dbReference type="NCBI Taxonomy" id="10116"/>
    <lineage>
        <taxon>Eukaryota</taxon>
        <taxon>Metazoa</taxon>
        <taxon>Chordata</taxon>
        <taxon>Craniata</taxon>
        <taxon>Vertebrata</taxon>
        <taxon>Euteleostomi</taxon>
        <taxon>Mammalia</taxon>
        <taxon>Eutheria</taxon>
        <taxon>Euarchontoglires</taxon>
        <taxon>Glires</taxon>
        <taxon>Rodentia</taxon>
        <taxon>Myomorpha</taxon>
        <taxon>Muroidea</taxon>
        <taxon>Muridae</taxon>
        <taxon>Murinae</taxon>
        <taxon>Rattus</taxon>
    </lineage>
</organism>
<dbReference type="Gene3D" id="3.40.30.10">
    <property type="entry name" value="Glutaredoxin"/>
    <property type="match status" value="1"/>
</dbReference>
<feature type="domain" description="Thioredoxin" evidence="1">
    <location>
        <begin position="1"/>
        <end position="63"/>
    </location>
</feature>